<evidence type="ECO:0000256" key="1">
    <source>
        <dbReference type="ARBA" id="ARBA00004395"/>
    </source>
</evidence>
<comment type="similarity">
    <text evidence="2">Belongs to the COG4 family.</text>
</comment>
<dbReference type="InterPro" id="IPR013167">
    <property type="entry name" value="COG4_M"/>
</dbReference>
<accession>A0A9P5U4J2</accession>
<dbReference type="AlphaFoldDB" id="A0A9P5U4J2"/>
<keyword evidence="4" id="KW-0813">Transport</keyword>
<dbReference type="OrthoDB" id="47059at2759"/>
<dbReference type="Pfam" id="PF20662">
    <property type="entry name" value="COG4_C"/>
    <property type="match status" value="1"/>
</dbReference>
<evidence type="ECO:0000256" key="9">
    <source>
        <dbReference type="SAM" id="MobiDB-lite"/>
    </source>
</evidence>
<dbReference type="GO" id="GO:0000139">
    <property type="term" value="C:Golgi membrane"/>
    <property type="evidence" value="ECO:0007669"/>
    <property type="project" value="UniProtKB-SubCell"/>
</dbReference>
<evidence type="ECO:0000313" key="12">
    <source>
        <dbReference type="Proteomes" id="UP000772434"/>
    </source>
</evidence>
<name>A0A9P5U4J2_9AGAR</name>
<organism evidence="11 12">
    <name type="scientific">Rhodocollybia butyracea</name>
    <dbReference type="NCBI Taxonomy" id="206335"/>
    <lineage>
        <taxon>Eukaryota</taxon>
        <taxon>Fungi</taxon>
        <taxon>Dikarya</taxon>
        <taxon>Basidiomycota</taxon>
        <taxon>Agaricomycotina</taxon>
        <taxon>Agaricomycetes</taxon>
        <taxon>Agaricomycetidae</taxon>
        <taxon>Agaricales</taxon>
        <taxon>Marasmiineae</taxon>
        <taxon>Omphalotaceae</taxon>
        <taxon>Rhodocollybia</taxon>
    </lineage>
</organism>
<keyword evidence="12" id="KW-1185">Reference proteome</keyword>
<dbReference type="SMART" id="SM00762">
    <property type="entry name" value="Cog4"/>
    <property type="match status" value="1"/>
</dbReference>
<evidence type="ECO:0000256" key="8">
    <source>
        <dbReference type="ARBA" id="ARBA00031340"/>
    </source>
</evidence>
<dbReference type="Pfam" id="PF20663">
    <property type="entry name" value="COG4_N"/>
    <property type="match status" value="1"/>
</dbReference>
<dbReference type="InterPro" id="IPR048684">
    <property type="entry name" value="COG4_C"/>
</dbReference>
<dbReference type="GO" id="GO:0015031">
    <property type="term" value="P:protein transport"/>
    <property type="evidence" value="ECO:0007669"/>
    <property type="project" value="UniProtKB-KW"/>
</dbReference>
<dbReference type="Pfam" id="PF08318">
    <property type="entry name" value="COG4_m"/>
    <property type="match status" value="1"/>
</dbReference>
<dbReference type="InterPro" id="IPR048682">
    <property type="entry name" value="COG4"/>
</dbReference>
<dbReference type="EMBL" id="JADNRY010000081">
    <property type="protein sequence ID" value="KAF9066825.1"/>
    <property type="molecule type" value="Genomic_DNA"/>
</dbReference>
<feature type="region of interest" description="Disordered" evidence="9">
    <location>
        <begin position="302"/>
        <end position="326"/>
    </location>
</feature>
<evidence type="ECO:0000256" key="7">
    <source>
        <dbReference type="ARBA" id="ARBA00023136"/>
    </source>
</evidence>
<evidence type="ECO:0000313" key="11">
    <source>
        <dbReference type="EMBL" id="KAF9066825.1"/>
    </source>
</evidence>
<comment type="caution">
    <text evidence="11">The sequence shown here is derived from an EMBL/GenBank/DDBJ whole genome shotgun (WGS) entry which is preliminary data.</text>
</comment>
<sequence>MAVRPNPRTLTSLPQILSSLSDFQSQEAELSTSLTQLLSASEPITSSLSRLQSLVPHLEALLKDASTLSHNVSSTARTAERIGGRVQSLDEEMRRIREAGDRVGQVIELKSSLSALQAAIESSDWESATLHCARAMSLPIEVISGSFAEFAVPTSDSHLPPAQTLQDAREHLLQVFRTNFEQASRSRDSTATSRFFKLFPAIGWEKEGLQAYASFVVDLVRVRAPTSAKTSSPLYFITALTSLFESIAMIIDQHQPVVEKYYGAGKMKNVAERLLDECDRVVKDVMDIWQEERSIARKLSDVANNSPTSSMNAAGRRQPSSFNQEEDLIDPREIDQVIIEMSGMMGRWSLFKKFLLDSFDGRSIGGNSETESNSLSQSSLPSLSLDSTRSQKIFDGILTKYYIPLDLWYVRASFDKAHRLSQPDMTQSATTTTTPDDVFYILKAVLLRLLSTGSLKAVEKMIEQLYEVLEKDYTGVLKRKMDEVYRSAGTPGQARGEKVDRENRLAFSVILNDLDLSSSHLERLIRDLSNSGAINQYFLATQQQTVKDHLMSLSSLVTKFRSTSRVGIEQLFNQLMRPKMRTFITEVYKDVSYVLDDDSYSNAEYQDVVRKRFIKLWGALIDDYKDLFTDTNFRLLFGLVLDTLLRPWERFMMGFKFTELGAIRFDRDLRSVNTYLSSQTAFGDGREKFVRLQQMSTLLNLDSEEDVDEFYNGSGITWKLSSQEARAIAALKI</sequence>
<dbReference type="Proteomes" id="UP000772434">
    <property type="component" value="Unassembled WGS sequence"/>
</dbReference>
<keyword evidence="5" id="KW-0653">Protein transport</keyword>
<evidence type="ECO:0000259" key="10">
    <source>
        <dbReference type="SMART" id="SM00762"/>
    </source>
</evidence>
<keyword evidence="7" id="KW-0472">Membrane</keyword>
<keyword evidence="6" id="KW-0333">Golgi apparatus</keyword>
<dbReference type="PANTHER" id="PTHR24016:SF0">
    <property type="entry name" value="CONSERVED OLIGOMERIC GOLGI COMPLEX SUBUNIT 4"/>
    <property type="match status" value="1"/>
</dbReference>
<dbReference type="InterPro" id="IPR048680">
    <property type="entry name" value="COG4_N"/>
</dbReference>
<dbReference type="Gene3D" id="1.10.287.1060">
    <property type="entry name" value="ESAT-6-like"/>
    <property type="match status" value="1"/>
</dbReference>
<feature type="compositionally biased region" description="Polar residues" evidence="9">
    <location>
        <begin position="302"/>
        <end position="323"/>
    </location>
</feature>
<evidence type="ECO:0000256" key="4">
    <source>
        <dbReference type="ARBA" id="ARBA00022448"/>
    </source>
</evidence>
<evidence type="ECO:0000256" key="3">
    <source>
        <dbReference type="ARBA" id="ARBA00020975"/>
    </source>
</evidence>
<comment type="subcellular location">
    <subcellularLocation>
        <location evidence="1">Golgi apparatus membrane</location>
        <topology evidence="1">Peripheral membrane protein</topology>
    </subcellularLocation>
</comment>
<evidence type="ECO:0000256" key="2">
    <source>
        <dbReference type="ARBA" id="ARBA00009215"/>
    </source>
</evidence>
<evidence type="ECO:0000256" key="6">
    <source>
        <dbReference type="ARBA" id="ARBA00023034"/>
    </source>
</evidence>
<gene>
    <name evidence="11" type="ORF">BDP27DRAFT_1226801</name>
</gene>
<dbReference type="Gene3D" id="1.20.58.1970">
    <property type="match status" value="1"/>
</dbReference>
<evidence type="ECO:0000256" key="5">
    <source>
        <dbReference type="ARBA" id="ARBA00022927"/>
    </source>
</evidence>
<protein>
    <recommendedName>
        <fullName evidence="3">Conserved oligomeric Golgi complex subunit 4</fullName>
    </recommendedName>
    <alternativeName>
        <fullName evidence="8">Component of oligomeric Golgi complex 4</fullName>
    </alternativeName>
</protein>
<reference evidence="11" key="1">
    <citation type="submission" date="2020-11" db="EMBL/GenBank/DDBJ databases">
        <authorList>
            <consortium name="DOE Joint Genome Institute"/>
            <person name="Ahrendt S."/>
            <person name="Riley R."/>
            <person name="Andreopoulos W."/>
            <person name="Labutti K."/>
            <person name="Pangilinan J."/>
            <person name="Ruiz-Duenas F.J."/>
            <person name="Barrasa J.M."/>
            <person name="Sanchez-Garcia M."/>
            <person name="Camarero S."/>
            <person name="Miyauchi S."/>
            <person name="Serrano A."/>
            <person name="Linde D."/>
            <person name="Babiker R."/>
            <person name="Drula E."/>
            <person name="Ayuso-Fernandez I."/>
            <person name="Pacheco R."/>
            <person name="Padilla G."/>
            <person name="Ferreira P."/>
            <person name="Barriuso J."/>
            <person name="Kellner H."/>
            <person name="Castanera R."/>
            <person name="Alfaro M."/>
            <person name="Ramirez L."/>
            <person name="Pisabarro A.G."/>
            <person name="Kuo A."/>
            <person name="Tritt A."/>
            <person name="Lipzen A."/>
            <person name="He G."/>
            <person name="Yan M."/>
            <person name="Ng V."/>
            <person name="Cullen D."/>
            <person name="Martin F."/>
            <person name="Rosso M.-N."/>
            <person name="Henrissat B."/>
            <person name="Hibbett D."/>
            <person name="Martinez A.T."/>
            <person name="Grigoriev I.V."/>
        </authorList>
    </citation>
    <scope>NUCLEOTIDE SEQUENCE</scope>
    <source>
        <strain evidence="11">AH 40177</strain>
    </source>
</reference>
<feature type="domain" description="COG4 transport protein middle alpha-helical bundle" evidence="10">
    <location>
        <begin position="165"/>
        <end position="482"/>
    </location>
</feature>
<dbReference type="PANTHER" id="PTHR24016">
    <property type="entry name" value="CONSERVED OLIGOMERIC GOLGI COMPLEX SUBUNIT 4"/>
    <property type="match status" value="1"/>
</dbReference>
<proteinExistence type="inferred from homology"/>